<name>Q8D2X2_WIGBR</name>
<dbReference type="PANTHER" id="PTHR20941">
    <property type="entry name" value="FOLATE SYNTHESIS PROTEINS"/>
    <property type="match status" value="1"/>
</dbReference>
<dbReference type="GO" id="GO:0004156">
    <property type="term" value="F:dihydropteroate synthase activity"/>
    <property type="evidence" value="ECO:0007669"/>
    <property type="project" value="UniProtKB-EC"/>
</dbReference>
<dbReference type="InterPro" id="IPR006390">
    <property type="entry name" value="DHP_synth_dom"/>
</dbReference>
<accession>Q8D2X2</accession>
<dbReference type="KEGG" id="wbr:folP"/>
<comment type="catalytic activity">
    <reaction evidence="1">
        <text>(7,8-dihydropterin-6-yl)methyl diphosphate + 4-aminobenzoate = 7,8-dihydropteroate + diphosphate</text>
        <dbReference type="Rhea" id="RHEA:19949"/>
        <dbReference type="ChEBI" id="CHEBI:17836"/>
        <dbReference type="ChEBI" id="CHEBI:17839"/>
        <dbReference type="ChEBI" id="CHEBI:33019"/>
        <dbReference type="ChEBI" id="CHEBI:72950"/>
        <dbReference type="EC" id="2.5.1.15"/>
    </reaction>
</comment>
<evidence type="ECO:0000256" key="7">
    <source>
        <dbReference type="ARBA" id="ARBA00022842"/>
    </source>
</evidence>
<keyword evidence="7" id="KW-0460">Magnesium</keyword>
<dbReference type="HOGENOM" id="CLU_008023_0_3_6"/>
<dbReference type="eggNOG" id="COG0294">
    <property type="taxonomic scope" value="Bacteria"/>
</dbReference>
<evidence type="ECO:0000256" key="8">
    <source>
        <dbReference type="ARBA" id="ARBA00022909"/>
    </source>
</evidence>
<dbReference type="SUPFAM" id="SSF51717">
    <property type="entry name" value="Dihydropteroate synthetase-like"/>
    <property type="match status" value="1"/>
</dbReference>
<keyword evidence="6" id="KW-0479">Metal-binding</keyword>
<feature type="domain" description="Pterin-binding" evidence="9">
    <location>
        <begin position="1"/>
        <end position="250"/>
    </location>
</feature>
<dbReference type="GO" id="GO:0046656">
    <property type="term" value="P:folic acid biosynthetic process"/>
    <property type="evidence" value="ECO:0007669"/>
    <property type="project" value="UniProtKB-KW"/>
</dbReference>
<dbReference type="Pfam" id="PF00809">
    <property type="entry name" value="Pterin_bind"/>
    <property type="match status" value="1"/>
</dbReference>
<dbReference type="GO" id="GO:0046654">
    <property type="term" value="P:tetrahydrofolate biosynthetic process"/>
    <property type="evidence" value="ECO:0007669"/>
    <property type="project" value="TreeGrafter"/>
</dbReference>
<dbReference type="InterPro" id="IPR011005">
    <property type="entry name" value="Dihydropteroate_synth-like_sf"/>
</dbReference>
<evidence type="ECO:0000259" key="9">
    <source>
        <dbReference type="PROSITE" id="PS50972"/>
    </source>
</evidence>
<evidence type="ECO:0000256" key="2">
    <source>
        <dbReference type="ARBA" id="ARBA00001946"/>
    </source>
</evidence>
<keyword evidence="8" id="KW-0289">Folate biosynthesis</keyword>
<keyword evidence="5" id="KW-0808">Transferase</keyword>
<evidence type="ECO:0000256" key="5">
    <source>
        <dbReference type="ARBA" id="ARBA00022679"/>
    </source>
</evidence>
<organism evidence="10 11">
    <name type="scientific">Wigglesworthia glossinidia brevipalpis</name>
    <dbReference type="NCBI Taxonomy" id="36870"/>
    <lineage>
        <taxon>Bacteria</taxon>
        <taxon>Pseudomonadati</taxon>
        <taxon>Pseudomonadota</taxon>
        <taxon>Gammaproteobacteria</taxon>
        <taxon>Enterobacterales</taxon>
        <taxon>Erwiniaceae</taxon>
        <taxon>Wigglesworthia</taxon>
    </lineage>
</organism>
<dbReference type="EC" id="2.5.1.15" evidence="4"/>
<dbReference type="GO" id="GO:0005829">
    <property type="term" value="C:cytosol"/>
    <property type="evidence" value="ECO:0007669"/>
    <property type="project" value="TreeGrafter"/>
</dbReference>
<evidence type="ECO:0000313" key="11">
    <source>
        <dbReference type="Proteomes" id="UP000000562"/>
    </source>
</evidence>
<reference evidence="10 11" key="1">
    <citation type="journal article" date="2002" name="Nat. Genet.">
        <title>Genome sequence of the endocellular obligate symbiont of tsetse flies, Wigglesworthia glossinidia.</title>
        <authorList>
            <person name="Akman L."/>
            <person name="Yamashita A."/>
            <person name="Watanabe H."/>
            <person name="Oshima K."/>
            <person name="Shiba T."/>
            <person name="Hattori M."/>
            <person name="Aksoy S."/>
        </authorList>
    </citation>
    <scope>NUCLEOTIDE SEQUENCE [LARGE SCALE GENOMIC DNA]</scope>
</reference>
<evidence type="ECO:0000256" key="1">
    <source>
        <dbReference type="ARBA" id="ARBA00000012"/>
    </source>
</evidence>
<gene>
    <name evidence="10" type="primary">folP</name>
</gene>
<evidence type="ECO:0000256" key="3">
    <source>
        <dbReference type="ARBA" id="ARBA00004763"/>
    </source>
</evidence>
<dbReference type="InterPro" id="IPR045031">
    <property type="entry name" value="DHP_synth-like"/>
</dbReference>
<dbReference type="GO" id="GO:0046872">
    <property type="term" value="F:metal ion binding"/>
    <property type="evidence" value="ECO:0007669"/>
    <property type="project" value="UniProtKB-KW"/>
</dbReference>
<dbReference type="AlphaFoldDB" id="Q8D2X2"/>
<dbReference type="OrthoDB" id="9811744at2"/>
<dbReference type="PROSITE" id="PS50972">
    <property type="entry name" value="PTERIN_BINDING"/>
    <property type="match status" value="1"/>
</dbReference>
<protein>
    <recommendedName>
        <fullName evidence="4">dihydropteroate synthase</fullName>
        <ecNumber evidence="4">2.5.1.15</ecNumber>
    </recommendedName>
</protein>
<evidence type="ECO:0000256" key="6">
    <source>
        <dbReference type="ARBA" id="ARBA00022723"/>
    </source>
</evidence>
<dbReference type="EMBL" id="BA000021">
    <property type="protein sequence ID" value="BAC24376.1"/>
    <property type="molecule type" value="Genomic_DNA"/>
</dbReference>
<keyword evidence="11" id="KW-1185">Reference proteome</keyword>
<dbReference type="InterPro" id="IPR000489">
    <property type="entry name" value="Pterin-binding_dom"/>
</dbReference>
<dbReference type="NCBIfam" id="TIGR01496">
    <property type="entry name" value="DHPS"/>
    <property type="match status" value="1"/>
</dbReference>
<comment type="cofactor">
    <cofactor evidence="2">
        <name>Mg(2+)</name>
        <dbReference type="ChEBI" id="CHEBI:18420"/>
    </cofactor>
</comment>
<evidence type="ECO:0000313" key="10">
    <source>
        <dbReference type="EMBL" id="BAC24376.1"/>
    </source>
</evidence>
<dbReference type="PANTHER" id="PTHR20941:SF1">
    <property type="entry name" value="FOLIC ACID SYNTHESIS PROTEIN FOL1"/>
    <property type="match status" value="1"/>
</dbReference>
<comment type="pathway">
    <text evidence="3">Cofactor biosynthesis; tetrahydrofolate biosynthesis; 7,8-dihydrofolate from 2-amino-4-hydroxy-6-hydroxymethyl-7,8-dihydropteridine diphosphate and 4-aminobenzoate: step 1/2.</text>
</comment>
<dbReference type="CDD" id="cd00739">
    <property type="entry name" value="DHPS"/>
    <property type="match status" value="1"/>
</dbReference>
<dbReference type="Gene3D" id="3.20.20.20">
    <property type="entry name" value="Dihydropteroate synthase-like"/>
    <property type="match status" value="1"/>
</dbReference>
<proteinExistence type="predicted"/>
<dbReference type="Proteomes" id="UP000000562">
    <property type="component" value="Chromosome"/>
</dbReference>
<sequence>MGILNVTSDSFSDGGKFINVKNAIKQVSKMILEGASIIDVGGESSRPGAKRVSEKVEESRVIPIIKEIIKEFNIIVSINTSRQNILTKCIDLGVHMINDIRSLREFSSLHVISKSDIMICLMHMRGSPRFMQKKPKYNCILSEIKKFFEKKINFLKSKGISKDRIIIDPGFGFGKTINHNFTLLSNLGKFKSFNIPILVGMSRKSMTDENNLFTPESRLSGSISCAILSLIEGASIIRAHDVKETIVAIDIFKKFILAKKNLFYGK</sequence>
<dbReference type="PROSITE" id="PS00793">
    <property type="entry name" value="DHPS_2"/>
    <property type="match status" value="1"/>
</dbReference>
<evidence type="ECO:0000256" key="4">
    <source>
        <dbReference type="ARBA" id="ARBA00012458"/>
    </source>
</evidence>
<dbReference type="STRING" id="36870.gene:10368720"/>